<organism evidence="2 3">
    <name type="scientific">Bacillus cereus</name>
    <dbReference type="NCBI Taxonomy" id="1396"/>
    <lineage>
        <taxon>Bacteria</taxon>
        <taxon>Bacillati</taxon>
        <taxon>Bacillota</taxon>
        <taxon>Bacilli</taxon>
        <taxon>Bacillales</taxon>
        <taxon>Bacillaceae</taxon>
        <taxon>Bacillus</taxon>
        <taxon>Bacillus cereus group</taxon>
    </lineage>
</organism>
<sequence length="127" mass="13059">MALQLMKLAITASTSTNIDPESLRFFYVAAAPTTAGNTLTIDAADFFQDDGSAVTALPVLPTDNSYVNVFVNGVLQMGDISVYTPGATGVGSLAITVPVGADDLITGTPIVLEIVQFTPSATTTVTT</sequence>
<protein>
    <recommendedName>
        <fullName evidence="1">DUF4183 domain-containing protein</fullName>
    </recommendedName>
</protein>
<dbReference type="InterPro" id="IPR025237">
    <property type="entry name" value="DUF4183"/>
</dbReference>
<gene>
    <name evidence="2" type="ORF">BLX06_27165</name>
</gene>
<dbReference type="AlphaFoldDB" id="A0A9X6B653"/>
<name>A0A9X6B653_BACCE</name>
<evidence type="ECO:0000313" key="2">
    <source>
        <dbReference type="EMBL" id="OOR72025.1"/>
    </source>
</evidence>
<dbReference type="Proteomes" id="UP000190641">
    <property type="component" value="Unassembled WGS sequence"/>
</dbReference>
<dbReference type="EMBL" id="MUAU01000147">
    <property type="protein sequence ID" value="OOR72025.1"/>
    <property type="molecule type" value="Genomic_DNA"/>
</dbReference>
<reference evidence="2 3" key="1">
    <citation type="submission" date="2017-01" db="EMBL/GenBank/DDBJ databases">
        <title>Bacillus cereus isolates.</title>
        <authorList>
            <person name="Beno S.M."/>
        </authorList>
    </citation>
    <scope>NUCLEOTIDE SEQUENCE [LARGE SCALE GENOMIC DNA]</scope>
    <source>
        <strain evidence="2 3">FSL K6-1030</strain>
    </source>
</reference>
<proteinExistence type="predicted"/>
<feature type="domain" description="DUF4183" evidence="1">
    <location>
        <begin position="34"/>
        <end position="114"/>
    </location>
</feature>
<evidence type="ECO:0000313" key="3">
    <source>
        <dbReference type="Proteomes" id="UP000190641"/>
    </source>
</evidence>
<evidence type="ECO:0000259" key="1">
    <source>
        <dbReference type="Pfam" id="PF13799"/>
    </source>
</evidence>
<accession>A0A9X6B653</accession>
<dbReference type="Pfam" id="PF13799">
    <property type="entry name" value="DUF4183"/>
    <property type="match status" value="1"/>
</dbReference>
<comment type="caution">
    <text evidence="2">The sequence shown here is derived from an EMBL/GenBank/DDBJ whole genome shotgun (WGS) entry which is preliminary data.</text>
</comment>
<dbReference type="RefSeq" id="WP_072192506.1">
    <property type="nucleotide sequence ID" value="NZ_JANHED010000201.1"/>
</dbReference>